<evidence type="ECO:0000256" key="4">
    <source>
        <dbReference type="ARBA" id="ARBA00022801"/>
    </source>
</evidence>
<proteinExistence type="inferred from homology"/>
<keyword evidence="7" id="KW-0436">Ligase</keyword>
<protein>
    <recommendedName>
        <fullName evidence="5">RNA-free ribonuclease P</fullName>
        <shortName evidence="5">RNA-free RNase P</shortName>
        <ecNumber evidence="5">3.1.26.5</ecNumber>
    </recommendedName>
    <alternativeName>
        <fullName evidence="5">Protein-only RNase P</fullName>
    </alternativeName>
</protein>
<evidence type="ECO:0000313" key="7">
    <source>
        <dbReference type="EMBL" id="OWJ53905.1"/>
    </source>
</evidence>
<evidence type="ECO:0000256" key="3">
    <source>
        <dbReference type="ARBA" id="ARBA00022759"/>
    </source>
</evidence>
<dbReference type="CDD" id="cd18691">
    <property type="entry name" value="PIN_VapC-like"/>
    <property type="match status" value="1"/>
</dbReference>
<organism evidence="6 8">
    <name type="scientific">Pyrodictium delaneyi</name>
    <dbReference type="NCBI Taxonomy" id="1273541"/>
    <lineage>
        <taxon>Archaea</taxon>
        <taxon>Thermoproteota</taxon>
        <taxon>Thermoprotei</taxon>
        <taxon>Desulfurococcales</taxon>
        <taxon>Pyrodictiaceae</taxon>
        <taxon>Pyrodictium</taxon>
    </lineage>
</organism>
<evidence type="ECO:0000256" key="5">
    <source>
        <dbReference type="HAMAP-Rule" id="MF_01078"/>
    </source>
</evidence>
<dbReference type="PANTHER" id="PTHR41173">
    <property type="entry name" value="UPF0278 PROTEIN TK1425"/>
    <property type="match status" value="1"/>
</dbReference>
<accession>A0A0P0N2D9</accession>
<evidence type="ECO:0000313" key="6">
    <source>
        <dbReference type="EMBL" id="ALL00429.1"/>
    </source>
</evidence>
<evidence type="ECO:0000313" key="8">
    <source>
        <dbReference type="Proteomes" id="UP000058613"/>
    </source>
</evidence>
<keyword evidence="2 5" id="KW-0540">Nuclease</keyword>
<comment type="function">
    <text evidence="5">RNA-free RNase P that catalyzes the removal of the 5'-leader sequence from pre-tRNA to produce the mature 5'-terminus.</text>
</comment>
<dbReference type="AlphaFoldDB" id="A0A0P0N2D9"/>
<evidence type="ECO:0000313" key="9">
    <source>
        <dbReference type="Proteomes" id="UP000196694"/>
    </source>
</evidence>
<keyword evidence="4 5" id="KW-0378">Hydrolase</keyword>
<dbReference type="NCBIfam" id="NF003345">
    <property type="entry name" value="PRK04358.1-6"/>
    <property type="match status" value="1"/>
</dbReference>
<sequence>MVVQGIGTPAIRLSCVERQLWVTRMAEKRLQRPLRIYVLDTSAVTDPRLRNVLGAGSLDEAIRVLADLLARARLHYGLEIYMPPSVYEEARRFLLANGVTLQGFEMLATWITIKPPARHEISIPASIMREYVEEMRNRLMRGLRVAEEHVRRAFEAGGMYPSEVSDRGARREKLGALIRGLRERYREATRHGVLDSVEDLDAVLLALETQGVLVTNDEGVRKFAETLGIVSIDPMRFIGLLKGLLRHVDRDAEDVGEAERVAAEAEAQLE</sequence>
<dbReference type="EMBL" id="NCQP01000007">
    <property type="protein sequence ID" value="OWJ53905.1"/>
    <property type="molecule type" value="Genomic_DNA"/>
</dbReference>
<dbReference type="InterPro" id="IPR014856">
    <property type="entry name" value="RNA_free_RNase_P"/>
</dbReference>
<reference evidence="6 8" key="1">
    <citation type="submission" date="2015-10" db="EMBL/GenBank/DDBJ databases">
        <title>Complete genome sequence of hyperthermophilic archaeon Pyrodictium delaneyi Su06.</title>
        <authorList>
            <person name="Jung J.-H."/>
            <person name="Lin J."/>
            <person name="Holden J.F."/>
            <person name="Park C.-S."/>
        </authorList>
    </citation>
    <scope>NUCLEOTIDE SEQUENCE [LARGE SCALE GENOMIC DNA]</scope>
    <source>
        <strain evidence="6 8">Su06</strain>
    </source>
</reference>
<keyword evidence="9" id="KW-1185">Reference proteome</keyword>
<dbReference type="Proteomes" id="UP000196694">
    <property type="component" value="Unassembled WGS sequence"/>
</dbReference>
<dbReference type="Pfam" id="PF08745">
    <property type="entry name" value="PIN_5"/>
    <property type="match status" value="1"/>
</dbReference>
<keyword evidence="3 5" id="KW-0255">Endonuclease</keyword>
<dbReference type="PANTHER" id="PTHR41173:SF1">
    <property type="entry name" value="RNA-FREE RIBONUCLEASE P"/>
    <property type="match status" value="1"/>
</dbReference>
<gene>
    <name evidence="7" type="ORF">Pdsh_08425</name>
    <name evidence="6" type="ORF">Pyrde_0379</name>
</gene>
<keyword evidence="1 5" id="KW-0819">tRNA processing</keyword>
<comment type="catalytic activity">
    <reaction evidence="5">
        <text>Endonucleolytic cleavage of RNA, removing 5'-extranucleotides from tRNA precursor.</text>
        <dbReference type="EC" id="3.1.26.5"/>
    </reaction>
</comment>
<dbReference type="KEGG" id="pdl:Pyrde_0379"/>
<comment type="similarity">
    <text evidence="5">Belongs to the HARP family.</text>
</comment>
<dbReference type="GO" id="GO:0016874">
    <property type="term" value="F:ligase activity"/>
    <property type="evidence" value="ECO:0007669"/>
    <property type="project" value="UniProtKB-KW"/>
</dbReference>
<dbReference type="Proteomes" id="UP000058613">
    <property type="component" value="Chromosome"/>
</dbReference>
<evidence type="ECO:0000256" key="1">
    <source>
        <dbReference type="ARBA" id="ARBA00022694"/>
    </source>
</evidence>
<evidence type="ECO:0000256" key="2">
    <source>
        <dbReference type="ARBA" id="ARBA00022722"/>
    </source>
</evidence>
<dbReference type="EC" id="3.1.26.5" evidence="5"/>
<reference evidence="7 9" key="2">
    <citation type="submission" date="2017-05" db="EMBL/GenBank/DDBJ databases">
        <title>The draft genome of the hyperthermophilic archaeon 'Pyrodictium delaneyi strain Hulk', an iron and nitrate reducer, reveals the capacity for sulfate reduction.</title>
        <authorList>
            <person name="Demey L.M."/>
            <person name="Miller C."/>
            <person name="Manzella M."/>
            <person name="Reguera G."/>
            <person name="Kashefi K."/>
        </authorList>
    </citation>
    <scope>NUCLEOTIDE SEQUENCE [LARGE SCALE GENOMIC DNA]</scope>
    <source>
        <strain evidence="7 9">Hulk</strain>
    </source>
</reference>
<dbReference type="GO" id="GO:0004526">
    <property type="term" value="F:ribonuclease P activity"/>
    <property type="evidence" value="ECO:0007669"/>
    <property type="project" value="UniProtKB-UniRule"/>
</dbReference>
<dbReference type="GO" id="GO:0001682">
    <property type="term" value="P:tRNA 5'-leader removal"/>
    <property type="evidence" value="ECO:0007669"/>
    <property type="project" value="UniProtKB-UniRule"/>
</dbReference>
<dbReference type="EMBL" id="CP013011">
    <property type="protein sequence ID" value="ALL00429.1"/>
    <property type="molecule type" value="Genomic_DNA"/>
</dbReference>
<dbReference type="STRING" id="1273541.Pyrde_0379"/>
<name>A0A0P0N2D9_9CREN</name>
<dbReference type="HAMAP" id="MF_01078">
    <property type="entry name" value="RNA_free_RNase_P"/>
    <property type="match status" value="1"/>
</dbReference>
<dbReference type="NCBIfam" id="TIGR03875">
    <property type="entry name" value="RNA_lig_partner"/>
    <property type="match status" value="1"/>
</dbReference>